<dbReference type="Proteomes" id="UP000676649">
    <property type="component" value="Chromosome"/>
</dbReference>
<accession>A0A975R9A5</accession>
<dbReference type="AlphaFoldDB" id="A0A975R9A5"/>
<keyword evidence="2" id="KW-1185">Reference proteome</keyword>
<evidence type="ECO:0000313" key="1">
    <source>
        <dbReference type="EMBL" id="QWF70877.1"/>
    </source>
</evidence>
<organism evidence="1 2">
    <name type="scientific">Methylomonas paludis</name>
    <dbReference type="NCBI Taxonomy" id="1173101"/>
    <lineage>
        <taxon>Bacteria</taxon>
        <taxon>Pseudomonadati</taxon>
        <taxon>Pseudomonadota</taxon>
        <taxon>Gammaproteobacteria</taxon>
        <taxon>Methylococcales</taxon>
        <taxon>Methylococcaceae</taxon>
        <taxon>Methylomonas</taxon>
    </lineage>
</organism>
<sequence length="99" mass="11355">MDTSEKQALTEIYAQLLGTGGSTATDFEDATITELKTAILEHFQPRHMEELFKEAFSRGINYALYQQKQSDKALAAEDFFGEHGFITEQIDWDEVMLDW</sequence>
<dbReference type="EMBL" id="CP073754">
    <property type="protein sequence ID" value="QWF70877.1"/>
    <property type="molecule type" value="Genomic_DNA"/>
</dbReference>
<evidence type="ECO:0000313" key="2">
    <source>
        <dbReference type="Proteomes" id="UP000676649"/>
    </source>
</evidence>
<gene>
    <name evidence="1" type="ORF">KEF85_16460</name>
</gene>
<name>A0A975R9A5_9GAMM</name>
<dbReference type="KEGG" id="mpad:KEF85_16460"/>
<protein>
    <submittedName>
        <fullName evidence="1">Uncharacterized protein</fullName>
    </submittedName>
</protein>
<reference evidence="1" key="1">
    <citation type="submission" date="2021-04" db="EMBL/GenBank/DDBJ databases">
        <title>Draft genome sequence data of methanotrophic Methylovulum sp. strain S1L and Methylomonas sp. strain S2AM isolated from boreal lake water columns.</title>
        <authorList>
            <person name="Rissanen A.J."/>
            <person name="Mangayil R."/>
            <person name="Svenning M.M."/>
            <person name="Khanongnuch R."/>
        </authorList>
    </citation>
    <scope>NUCLEOTIDE SEQUENCE</scope>
    <source>
        <strain evidence="1">S2AM</strain>
    </source>
</reference>
<dbReference type="RefSeq" id="WP_215582363.1">
    <property type="nucleotide sequence ID" value="NZ_CP073754.1"/>
</dbReference>
<proteinExistence type="predicted"/>